<keyword evidence="3" id="KW-1185">Reference proteome</keyword>
<sequence length="423" mass="48146">MCGSIPSEEEQALKRLVAVVLAIALVCVPVAMGATASSSALEKRIADTPYQIWPAKARSNSPDFVRAAIKQRNAQGDNCKVVLGTSEFRWVYPDTVSSHPGNFFANNNYGMDTFLLGQPYCQDLWHAIEVGALSEDIPDDKVVFFCGISWFMDYQNPAKCFRLSFSPEAYADLMANPKVSDGTKAKIQKKMVEYGVAEDEVYAETADKTFVDRINEGVQKIFDTSKNWDAVLSDEEDDWNAPERELNKSRPVPEGRTQGEAQVPDWDAWMSQEQAEGADQTSSNDTGIYNSWYENGGYDKWYAGREGWLTFTDEPYQETEFEDFELFLDVCQETGVQPLVVLMPLKGTMVDQTDYTADVRAIWYDRMKTICEERGVEYVDYSPYEYDPYFLYDMAHFGWTGWVQVNHDIYEFFMGKDEADEAN</sequence>
<evidence type="ECO:0000313" key="2">
    <source>
        <dbReference type="EMBL" id="RNL36844.1"/>
    </source>
</evidence>
<dbReference type="SUPFAM" id="SSF52266">
    <property type="entry name" value="SGNH hydrolase"/>
    <property type="match status" value="1"/>
</dbReference>
<dbReference type="EMBL" id="QICA01000018">
    <property type="protein sequence ID" value="RNL36844.1"/>
    <property type="molecule type" value="Genomic_DNA"/>
</dbReference>
<comment type="caution">
    <text evidence="2">The sequence shown here is derived from an EMBL/GenBank/DDBJ whole genome shotgun (WGS) entry which is preliminary data.</text>
</comment>
<dbReference type="NCBIfam" id="TIGR04092">
    <property type="entry name" value="LTA_DltD"/>
    <property type="match status" value="1"/>
</dbReference>
<dbReference type="PANTHER" id="PTHR40039">
    <property type="entry name" value="PROTEIN DLTD"/>
    <property type="match status" value="1"/>
</dbReference>
<evidence type="ECO:0000256" key="1">
    <source>
        <dbReference type="SAM" id="MobiDB-lite"/>
    </source>
</evidence>
<dbReference type="InterPro" id="IPR023896">
    <property type="entry name" value="LTA_DltD"/>
</dbReference>
<gene>
    <name evidence="2" type="primary">dltD</name>
    <name evidence="2" type="ORF">DMP10_09815</name>
</gene>
<protein>
    <submittedName>
        <fullName evidence="2">D-alanyl-lipoteichoic acid biosynthesis protein DltD</fullName>
    </submittedName>
</protein>
<evidence type="ECO:0000313" key="3">
    <source>
        <dbReference type="Proteomes" id="UP000278327"/>
    </source>
</evidence>
<feature type="compositionally biased region" description="Basic and acidic residues" evidence="1">
    <location>
        <begin position="241"/>
        <end position="253"/>
    </location>
</feature>
<feature type="region of interest" description="Disordered" evidence="1">
    <location>
        <begin position="234"/>
        <end position="261"/>
    </location>
</feature>
<dbReference type="InterPro" id="IPR006998">
    <property type="entry name" value="DltD"/>
</dbReference>
<dbReference type="PANTHER" id="PTHR40039:SF1">
    <property type="entry name" value="PROTEIN DLTD"/>
    <property type="match status" value="1"/>
</dbReference>
<proteinExistence type="predicted"/>
<dbReference type="Pfam" id="PF04914">
    <property type="entry name" value="DltD"/>
    <property type="match status" value="1"/>
</dbReference>
<dbReference type="AlphaFoldDB" id="A0A3N0AQ37"/>
<dbReference type="Proteomes" id="UP000278327">
    <property type="component" value="Unassembled WGS sequence"/>
</dbReference>
<name>A0A3N0AQ37_9ACTN</name>
<accession>A0A3N0AQ37</accession>
<organism evidence="2 3">
    <name type="scientific">Adlercreutzia equolifaciens subsp. celatus DSM 18785</name>
    <dbReference type="NCBI Taxonomy" id="1121021"/>
    <lineage>
        <taxon>Bacteria</taxon>
        <taxon>Bacillati</taxon>
        <taxon>Actinomycetota</taxon>
        <taxon>Coriobacteriia</taxon>
        <taxon>Eggerthellales</taxon>
        <taxon>Eggerthellaceae</taxon>
        <taxon>Adlercreutzia</taxon>
    </lineage>
</organism>
<reference evidence="2 3" key="1">
    <citation type="journal article" date="2019" name="Microbiol. Resour. Announc.">
        <title>Draft Genome Sequences of Type Strains of Gordonibacter faecihominis, Paraeggerthella hongkongensis, Parvibacter caecicola,Slackia equolifaciens, Slackia faecicanis, and Slackia isoflavoniconvertens.</title>
        <authorList>
            <person name="Danylec N."/>
            <person name="Stoll D.A."/>
            <person name="Dotsch A."/>
            <person name="Huch M."/>
        </authorList>
    </citation>
    <scope>NUCLEOTIDE SEQUENCE [LARGE SCALE GENOMIC DNA]</scope>
    <source>
        <strain evidence="2 3">DSM 18785</strain>
    </source>
</reference>